<dbReference type="PANTHER" id="PTHR12589">
    <property type="entry name" value="PYRUVOYL TETRAHYDROBIOPTERIN SYNTHASE"/>
    <property type="match status" value="1"/>
</dbReference>
<evidence type="ECO:0000256" key="6">
    <source>
        <dbReference type="ARBA" id="ARBA00022723"/>
    </source>
</evidence>
<dbReference type="SUPFAM" id="SSF55620">
    <property type="entry name" value="Tetrahydrobiopterin biosynthesis enzymes-like"/>
    <property type="match status" value="1"/>
</dbReference>
<keyword evidence="7" id="KW-0862">Zinc</keyword>
<dbReference type="KEGG" id="chyd:H4K34_05305"/>
<dbReference type="Pfam" id="PF01242">
    <property type="entry name" value="PTPS"/>
    <property type="match status" value="1"/>
</dbReference>
<evidence type="ECO:0000256" key="4">
    <source>
        <dbReference type="ARBA" id="ARBA00012982"/>
    </source>
</evidence>
<comment type="cofactor">
    <cofactor evidence="1">
        <name>Zn(2+)</name>
        <dbReference type="ChEBI" id="CHEBI:29105"/>
    </cofactor>
</comment>
<dbReference type="UniPathway" id="UPA00391"/>
<name>A0A7H0VHQ9_9FLAO</name>
<organism evidence="11 12">
    <name type="scientific">Croceimicrobium hydrocarbonivorans</name>
    <dbReference type="NCBI Taxonomy" id="2761580"/>
    <lineage>
        <taxon>Bacteria</taxon>
        <taxon>Pseudomonadati</taxon>
        <taxon>Bacteroidota</taxon>
        <taxon>Flavobacteriia</taxon>
        <taxon>Flavobacteriales</taxon>
        <taxon>Owenweeksiaceae</taxon>
        <taxon>Croceimicrobium</taxon>
    </lineage>
</organism>
<gene>
    <name evidence="11" type="ORF">H4K34_05305</name>
</gene>
<evidence type="ECO:0000313" key="11">
    <source>
        <dbReference type="EMBL" id="QNR25257.1"/>
    </source>
</evidence>
<dbReference type="PANTHER" id="PTHR12589:SF7">
    <property type="entry name" value="6-PYRUVOYL TETRAHYDROBIOPTERIN SYNTHASE"/>
    <property type="match status" value="1"/>
</dbReference>
<dbReference type="EC" id="4.1.2.50" evidence="4"/>
<dbReference type="Gene3D" id="3.30.479.10">
    <property type="entry name" value="6-pyruvoyl tetrahydropterin synthase/QueD"/>
    <property type="match status" value="1"/>
</dbReference>
<evidence type="ECO:0000256" key="9">
    <source>
        <dbReference type="ARBA" id="ARBA00031449"/>
    </source>
</evidence>
<proteinExistence type="inferred from homology"/>
<comment type="similarity">
    <text evidence="3">Belongs to the PTPS family. QueD subfamily.</text>
</comment>
<evidence type="ECO:0000256" key="7">
    <source>
        <dbReference type="ARBA" id="ARBA00022833"/>
    </source>
</evidence>
<keyword evidence="8" id="KW-0456">Lyase</keyword>
<comment type="pathway">
    <text evidence="2">Purine metabolism; 7-cyano-7-deazaguanine biosynthesis.</text>
</comment>
<accession>A0A7H0VHQ9</accession>
<comment type="catalytic activity">
    <reaction evidence="10">
        <text>7,8-dihydroneopterin 3'-triphosphate + H2O = 6-carboxy-5,6,7,8-tetrahydropterin + triphosphate + acetaldehyde + 2 H(+)</text>
        <dbReference type="Rhea" id="RHEA:27966"/>
        <dbReference type="ChEBI" id="CHEBI:15343"/>
        <dbReference type="ChEBI" id="CHEBI:15377"/>
        <dbReference type="ChEBI" id="CHEBI:15378"/>
        <dbReference type="ChEBI" id="CHEBI:18036"/>
        <dbReference type="ChEBI" id="CHEBI:58462"/>
        <dbReference type="ChEBI" id="CHEBI:61032"/>
        <dbReference type="EC" id="4.1.2.50"/>
    </reaction>
</comment>
<dbReference type="RefSeq" id="WP_210759784.1">
    <property type="nucleotide sequence ID" value="NZ_CP060139.1"/>
</dbReference>
<evidence type="ECO:0000256" key="1">
    <source>
        <dbReference type="ARBA" id="ARBA00001947"/>
    </source>
</evidence>
<evidence type="ECO:0000256" key="5">
    <source>
        <dbReference type="ARBA" id="ARBA00018141"/>
    </source>
</evidence>
<dbReference type="InterPro" id="IPR007115">
    <property type="entry name" value="6-PTP_synth/QueD"/>
</dbReference>
<evidence type="ECO:0000256" key="2">
    <source>
        <dbReference type="ARBA" id="ARBA00005061"/>
    </source>
</evidence>
<keyword evidence="12" id="KW-1185">Reference proteome</keyword>
<dbReference type="EMBL" id="CP060139">
    <property type="protein sequence ID" value="QNR25257.1"/>
    <property type="molecule type" value="Genomic_DNA"/>
</dbReference>
<evidence type="ECO:0000256" key="10">
    <source>
        <dbReference type="ARBA" id="ARBA00048807"/>
    </source>
</evidence>
<keyword evidence="6" id="KW-0479">Metal-binding</keyword>
<dbReference type="GO" id="GO:0070497">
    <property type="term" value="F:6-carboxytetrahydropterin synthase activity"/>
    <property type="evidence" value="ECO:0007669"/>
    <property type="project" value="UniProtKB-EC"/>
</dbReference>
<sequence>MKTLARSGHLSISRIFTFEMAHVLSNHHGLCKNLHGHSYKLHISLSGKVIDDPDAANDGMILDFGELKEIVNQHILSKFDHALVVYQKAANAQDLLNLPFERIEVLNFQPTCENLVLHFVHLLELNLPKRIKLHKLRLYETANSYSEWQA</sequence>
<dbReference type="GO" id="GO:0046872">
    <property type="term" value="F:metal ion binding"/>
    <property type="evidence" value="ECO:0007669"/>
    <property type="project" value="UniProtKB-KW"/>
</dbReference>
<dbReference type="AlphaFoldDB" id="A0A7H0VHQ9"/>
<dbReference type="InterPro" id="IPR038418">
    <property type="entry name" value="6-PTP_synth/QueD_sf"/>
</dbReference>
<protein>
    <recommendedName>
        <fullName evidence="5">6-carboxy-5,6,7,8-tetrahydropterin synthase</fullName>
        <ecNumber evidence="4">4.1.2.50</ecNumber>
    </recommendedName>
    <alternativeName>
        <fullName evidence="9">Queuosine biosynthesis protein QueD</fullName>
    </alternativeName>
</protein>
<reference evidence="11 12" key="1">
    <citation type="submission" date="2020-08" db="EMBL/GenBank/DDBJ databases">
        <title>Croceimicrobium hydrocarbonivorans gen. nov., sp. nov., a novel marine bacterium isolated from a bacterial consortium that degrades polyethylene terephthalate.</title>
        <authorList>
            <person name="Liu R."/>
        </authorList>
    </citation>
    <scope>NUCLEOTIDE SEQUENCE [LARGE SCALE GENOMIC DNA]</scope>
    <source>
        <strain evidence="11 12">A20-9</strain>
    </source>
</reference>
<evidence type="ECO:0000256" key="8">
    <source>
        <dbReference type="ARBA" id="ARBA00023239"/>
    </source>
</evidence>
<evidence type="ECO:0000256" key="3">
    <source>
        <dbReference type="ARBA" id="ARBA00008900"/>
    </source>
</evidence>
<evidence type="ECO:0000313" key="12">
    <source>
        <dbReference type="Proteomes" id="UP000516305"/>
    </source>
</evidence>
<dbReference type="Proteomes" id="UP000516305">
    <property type="component" value="Chromosome"/>
</dbReference>